<feature type="region of interest" description="Disordered" evidence="1">
    <location>
        <begin position="20"/>
        <end position="45"/>
    </location>
</feature>
<evidence type="ECO:0000313" key="2">
    <source>
        <dbReference type="EMBL" id="CAE0341972.1"/>
    </source>
</evidence>
<organism evidence="2">
    <name type="scientific">Euplotes harpa</name>
    <dbReference type="NCBI Taxonomy" id="151035"/>
    <lineage>
        <taxon>Eukaryota</taxon>
        <taxon>Sar</taxon>
        <taxon>Alveolata</taxon>
        <taxon>Ciliophora</taxon>
        <taxon>Intramacronucleata</taxon>
        <taxon>Spirotrichea</taxon>
        <taxon>Hypotrichia</taxon>
        <taxon>Euplotida</taxon>
        <taxon>Euplotidae</taxon>
        <taxon>Euplotes</taxon>
    </lineage>
</organism>
<evidence type="ECO:0000256" key="1">
    <source>
        <dbReference type="SAM" id="MobiDB-lite"/>
    </source>
</evidence>
<accession>A0A7S3IZR5</accession>
<protein>
    <submittedName>
        <fullName evidence="2">Uncharacterized protein</fullName>
    </submittedName>
</protein>
<sequence>MRLTTGRAITGTLGTTSILSARSNSAEDDSNSDDNQISKIEQGDDTLDELNLQQKLDSTHKKMFENTGEMLIDVNANILNADDKSLDQTGFEMLSSAISPKKCKSEDDY</sequence>
<dbReference type="AlphaFoldDB" id="A0A7S3IZR5"/>
<reference evidence="2" key="1">
    <citation type="submission" date="2021-01" db="EMBL/GenBank/DDBJ databases">
        <authorList>
            <person name="Corre E."/>
            <person name="Pelletier E."/>
            <person name="Niang G."/>
            <person name="Scheremetjew M."/>
            <person name="Finn R."/>
            <person name="Kale V."/>
            <person name="Holt S."/>
            <person name="Cochrane G."/>
            <person name="Meng A."/>
            <person name="Brown T."/>
            <person name="Cohen L."/>
        </authorList>
    </citation>
    <scope>NUCLEOTIDE SEQUENCE</scope>
    <source>
        <strain evidence="2">FSP1.4</strain>
    </source>
</reference>
<dbReference type="EMBL" id="HBII01001965">
    <property type="protein sequence ID" value="CAE0341972.1"/>
    <property type="molecule type" value="Transcribed_RNA"/>
</dbReference>
<gene>
    <name evidence="2" type="ORF">EHAR0213_LOCUS879</name>
</gene>
<name>A0A7S3IZR5_9SPIT</name>
<proteinExistence type="predicted"/>